<dbReference type="InterPro" id="IPR011006">
    <property type="entry name" value="CheY-like_superfamily"/>
</dbReference>
<dbReference type="InterPro" id="IPR052893">
    <property type="entry name" value="TCS_response_regulator"/>
</dbReference>
<evidence type="ECO:0000256" key="1">
    <source>
        <dbReference type="PROSITE-ProRule" id="PRU00169"/>
    </source>
</evidence>
<dbReference type="Gene3D" id="3.40.50.2300">
    <property type="match status" value="1"/>
</dbReference>
<accession>A0A1M5QS07</accession>
<dbReference type="Proteomes" id="UP000184112">
    <property type="component" value="Unassembled WGS sequence"/>
</dbReference>
<protein>
    <submittedName>
        <fullName evidence="3">Response regulator receiver domain-containing protein</fullName>
    </submittedName>
</protein>
<evidence type="ECO:0000259" key="2">
    <source>
        <dbReference type="PROSITE" id="PS50110"/>
    </source>
</evidence>
<dbReference type="Pfam" id="PF00072">
    <property type="entry name" value="Response_reg"/>
    <property type="match status" value="1"/>
</dbReference>
<reference evidence="3 4" key="1">
    <citation type="submission" date="2016-11" db="EMBL/GenBank/DDBJ databases">
        <authorList>
            <person name="Jaros S."/>
            <person name="Januszkiewicz K."/>
            <person name="Wedrychowicz H."/>
        </authorList>
    </citation>
    <scope>NUCLEOTIDE SEQUENCE [LARGE SCALE GENOMIC DNA]</scope>
    <source>
        <strain evidence="3 4">DSM 6792</strain>
    </source>
</reference>
<dbReference type="SUPFAM" id="SSF52172">
    <property type="entry name" value="CheY-like"/>
    <property type="match status" value="1"/>
</dbReference>
<gene>
    <name evidence="3" type="ORF">SAMN05444388_107147</name>
</gene>
<dbReference type="SMART" id="SM00448">
    <property type="entry name" value="REC"/>
    <property type="match status" value="1"/>
</dbReference>
<dbReference type="PANTHER" id="PTHR44520:SF2">
    <property type="entry name" value="RESPONSE REGULATOR RCP1"/>
    <property type="match status" value="1"/>
</dbReference>
<feature type="modified residue" description="4-aspartylphosphate" evidence="1">
    <location>
        <position position="64"/>
    </location>
</feature>
<dbReference type="AlphaFoldDB" id="A0A1M5QS07"/>
<dbReference type="GO" id="GO:0000160">
    <property type="term" value="P:phosphorelay signal transduction system"/>
    <property type="evidence" value="ECO:0007669"/>
    <property type="project" value="InterPro"/>
</dbReference>
<dbReference type="EMBL" id="FQWH01000007">
    <property type="protein sequence ID" value="SHH16897.1"/>
    <property type="molecule type" value="Genomic_DNA"/>
</dbReference>
<sequence>MPQKQISTKIIYHADDDEDDRLLFIDAVSELDLPVRVQQAQDGQQLLDFLYGGRFELPEIIFLDINMPVKNGFECLKEIRSGHALFNDIKVIMFSTSRSTDNINLSYELGADFYAVKPSTYKEFKELLQSVMEMDLKYAARNKTKFLLF</sequence>
<keyword evidence="1" id="KW-0597">Phosphoprotein</keyword>
<dbReference type="PANTHER" id="PTHR44520">
    <property type="entry name" value="RESPONSE REGULATOR RCP1-RELATED"/>
    <property type="match status" value="1"/>
</dbReference>
<proteinExistence type="predicted"/>
<evidence type="ECO:0000313" key="4">
    <source>
        <dbReference type="Proteomes" id="UP000184112"/>
    </source>
</evidence>
<evidence type="ECO:0000313" key="3">
    <source>
        <dbReference type="EMBL" id="SHH16897.1"/>
    </source>
</evidence>
<dbReference type="PROSITE" id="PS50110">
    <property type="entry name" value="RESPONSE_REGULATORY"/>
    <property type="match status" value="1"/>
</dbReference>
<dbReference type="InterPro" id="IPR001789">
    <property type="entry name" value="Sig_transdc_resp-reg_receiver"/>
</dbReference>
<organism evidence="3 4">
    <name type="scientific">Flavobacterium johnsoniae</name>
    <name type="common">Cytophaga johnsonae</name>
    <dbReference type="NCBI Taxonomy" id="986"/>
    <lineage>
        <taxon>Bacteria</taxon>
        <taxon>Pseudomonadati</taxon>
        <taxon>Bacteroidota</taxon>
        <taxon>Flavobacteriia</taxon>
        <taxon>Flavobacteriales</taxon>
        <taxon>Flavobacteriaceae</taxon>
        <taxon>Flavobacterium</taxon>
    </lineage>
</organism>
<name>A0A1M5QS07_FLAJO</name>
<feature type="domain" description="Response regulatory" evidence="2">
    <location>
        <begin position="10"/>
        <end position="132"/>
    </location>
</feature>
<dbReference type="RefSeq" id="WP_083558636.1">
    <property type="nucleotide sequence ID" value="NZ_FQWH01000007.1"/>
</dbReference>